<dbReference type="GO" id="GO:0003677">
    <property type="term" value="F:DNA binding"/>
    <property type="evidence" value="ECO:0007669"/>
    <property type="project" value="InterPro"/>
</dbReference>
<evidence type="ECO:0000313" key="3">
    <source>
        <dbReference type="Proteomes" id="UP000046392"/>
    </source>
</evidence>
<protein>
    <submittedName>
        <fullName evidence="4">Barrier to autointegration factor</fullName>
    </submittedName>
</protein>
<dbReference type="SUPFAM" id="SSF47798">
    <property type="entry name" value="Barrier-to-autointegration factor, BAF"/>
    <property type="match status" value="1"/>
</dbReference>
<dbReference type="Proteomes" id="UP000046392">
    <property type="component" value="Unplaced"/>
</dbReference>
<comment type="subcellular location">
    <subcellularLocation>
        <location evidence="1">Nucleus</location>
    </subcellularLocation>
</comment>
<dbReference type="GO" id="GO:0051276">
    <property type="term" value="P:chromosome organization"/>
    <property type="evidence" value="ECO:0007669"/>
    <property type="project" value="TreeGrafter"/>
</dbReference>
<name>A0A0N5BI71_STREA</name>
<dbReference type="InterPro" id="IPR036617">
    <property type="entry name" value="BAF_sf"/>
</dbReference>
<organism evidence="3 4">
    <name type="scientific">Strongyloides papillosus</name>
    <name type="common">Intestinal threadworm</name>
    <dbReference type="NCBI Taxonomy" id="174720"/>
    <lineage>
        <taxon>Eukaryota</taxon>
        <taxon>Metazoa</taxon>
        <taxon>Ecdysozoa</taxon>
        <taxon>Nematoda</taxon>
        <taxon>Chromadorea</taxon>
        <taxon>Rhabditida</taxon>
        <taxon>Tylenchina</taxon>
        <taxon>Panagrolaimomorpha</taxon>
        <taxon>Strongyloidoidea</taxon>
        <taxon>Strongyloididae</taxon>
        <taxon>Strongyloides</taxon>
    </lineage>
</organism>
<sequence length="89" mass="10318">MSPTKKFQNFTERPMGDKKVKAIPGVGNVLSKKFRDGGIVKAFQLYGMYLFMGKDDNEFKEWLKSQFHVDAVNIDQITESISEYARRHK</sequence>
<dbReference type="PANTHER" id="PTHR47507:SF6">
    <property type="entry name" value="BARRIER-TO-AUTOINTEGRATION FACTOR"/>
    <property type="match status" value="1"/>
</dbReference>
<keyword evidence="3" id="KW-1185">Reference proteome</keyword>
<accession>A0A0N5BI71</accession>
<dbReference type="Gene3D" id="1.10.150.40">
    <property type="entry name" value="Barrier-to-autointegration factor, BAF"/>
    <property type="match status" value="1"/>
</dbReference>
<evidence type="ECO:0000256" key="1">
    <source>
        <dbReference type="ARBA" id="ARBA00004123"/>
    </source>
</evidence>
<dbReference type="InterPro" id="IPR051387">
    <property type="entry name" value="BAF"/>
</dbReference>
<dbReference type="AlphaFoldDB" id="A0A0N5BI71"/>
<dbReference type="InterPro" id="IPR004122">
    <property type="entry name" value="BAF_prot"/>
</dbReference>
<dbReference type="SMART" id="SM01023">
    <property type="entry name" value="BAF"/>
    <property type="match status" value="1"/>
</dbReference>
<dbReference type="GO" id="GO:0005634">
    <property type="term" value="C:nucleus"/>
    <property type="evidence" value="ECO:0007669"/>
    <property type="project" value="UniProtKB-SubCell"/>
</dbReference>
<proteinExistence type="predicted"/>
<reference evidence="4" key="1">
    <citation type="submission" date="2017-02" db="UniProtKB">
        <authorList>
            <consortium name="WormBaseParasite"/>
        </authorList>
    </citation>
    <scope>IDENTIFICATION</scope>
</reference>
<dbReference type="STRING" id="174720.A0A0N5BI71"/>
<evidence type="ECO:0000313" key="4">
    <source>
        <dbReference type="WBParaSite" id="SPAL_0000565300.1"/>
    </source>
</evidence>
<dbReference type="WBParaSite" id="SPAL_0000565300.1">
    <property type="protein sequence ID" value="SPAL_0000565300.1"/>
    <property type="gene ID" value="SPAL_0000565300"/>
</dbReference>
<dbReference type="PANTHER" id="PTHR47507">
    <property type="entry name" value="BARRIER TO AUTOINTEGRATION FACTOR 2"/>
    <property type="match status" value="1"/>
</dbReference>
<dbReference type="GO" id="GO:0000793">
    <property type="term" value="C:condensed chromosome"/>
    <property type="evidence" value="ECO:0007669"/>
    <property type="project" value="TreeGrafter"/>
</dbReference>
<dbReference type="Pfam" id="PF02961">
    <property type="entry name" value="SAM_BAF"/>
    <property type="match status" value="1"/>
</dbReference>
<keyword evidence="2" id="KW-0539">Nucleus</keyword>
<evidence type="ECO:0000256" key="2">
    <source>
        <dbReference type="ARBA" id="ARBA00023242"/>
    </source>
</evidence>